<dbReference type="InterPro" id="IPR037185">
    <property type="entry name" value="EmrE-like"/>
</dbReference>
<feature type="transmembrane region" description="Helical" evidence="2">
    <location>
        <begin position="182"/>
        <end position="202"/>
    </location>
</feature>
<feature type="transmembrane region" description="Helical" evidence="2">
    <location>
        <begin position="69"/>
        <end position="90"/>
    </location>
</feature>
<feature type="transmembrane region" description="Helical" evidence="2">
    <location>
        <begin position="96"/>
        <end position="114"/>
    </location>
</feature>
<dbReference type="InterPro" id="IPR000620">
    <property type="entry name" value="EamA_dom"/>
</dbReference>
<dbReference type="Gene3D" id="1.10.3730.20">
    <property type="match status" value="1"/>
</dbReference>
<gene>
    <name evidence="4" type="ORF">Afil01_39780</name>
</gene>
<dbReference type="AlphaFoldDB" id="A0A9W6SNH2"/>
<feature type="transmembrane region" description="Helical" evidence="2">
    <location>
        <begin position="222"/>
        <end position="244"/>
    </location>
</feature>
<protein>
    <submittedName>
        <fullName evidence="4">Membrane protein</fullName>
    </submittedName>
</protein>
<evidence type="ECO:0000259" key="3">
    <source>
        <dbReference type="Pfam" id="PF00892"/>
    </source>
</evidence>
<evidence type="ECO:0000256" key="1">
    <source>
        <dbReference type="ARBA" id="ARBA00007362"/>
    </source>
</evidence>
<keyword evidence="2" id="KW-0472">Membrane</keyword>
<feature type="domain" description="EamA" evidence="3">
    <location>
        <begin position="9"/>
        <end position="141"/>
    </location>
</feature>
<keyword evidence="2" id="KW-1133">Transmembrane helix</keyword>
<feature type="transmembrane region" description="Helical" evidence="2">
    <location>
        <begin position="42"/>
        <end position="62"/>
    </location>
</feature>
<reference evidence="4" key="1">
    <citation type="submission" date="2023-03" db="EMBL/GenBank/DDBJ databases">
        <title>Actinorhabdospora filicis NBRC 111898.</title>
        <authorList>
            <person name="Ichikawa N."/>
            <person name="Sato H."/>
            <person name="Tonouchi N."/>
        </authorList>
    </citation>
    <scope>NUCLEOTIDE SEQUENCE</scope>
    <source>
        <strain evidence="4">NBRC 111898</strain>
    </source>
</reference>
<comment type="caution">
    <text evidence="4">The sequence shown here is derived from an EMBL/GenBank/DDBJ whole genome shotgun (WGS) entry which is preliminary data.</text>
</comment>
<keyword evidence="2" id="KW-0812">Transmembrane</keyword>
<proteinExistence type="inferred from homology"/>
<dbReference type="Pfam" id="PF00892">
    <property type="entry name" value="EamA"/>
    <property type="match status" value="2"/>
</dbReference>
<dbReference type="EMBL" id="BSTX01000002">
    <property type="protein sequence ID" value="GLZ79171.1"/>
    <property type="molecule type" value="Genomic_DNA"/>
</dbReference>
<evidence type="ECO:0000313" key="4">
    <source>
        <dbReference type="EMBL" id="GLZ79171.1"/>
    </source>
</evidence>
<organism evidence="4 5">
    <name type="scientific">Actinorhabdospora filicis</name>
    <dbReference type="NCBI Taxonomy" id="1785913"/>
    <lineage>
        <taxon>Bacteria</taxon>
        <taxon>Bacillati</taxon>
        <taxon>Actinomycetota</taxon>
        <taxon>Actinomycetes</taxon>
        <taxon>Micromonosporales</taxon>
        <taxon>Micromonosporaceae</taxon>
        <taxon>Actinorhabdospora</taxon>
    </lineage>
</organism>
<feature type="transmembrane region" description="Helical" evidence="2">
    <location>
        <begin position="277"/>
        <end position="293"/>
    </location>
</feature>
<keyword evidence="5" id="KW-1185">Reference proteome</keyword>
<dbReference type="PANTHER" id="PTHR22911:SF79">
    <property type="entry name" value="MOBA-LIKE NTP TRANSFERASE DOMAIN-CONTAINING PROTEIN"/>
    <property type="match status" value="1"/>
</dbReference>
<evidence type="ECO:0000313" key="5">
    <source>
        <dbReference type="Proteomes" id="UP001165079"/>
    </source>
</evidence>
<comment type="similarity">
    <text evidence="1">Belongs to the EamA transporter family.</text>
</comment>
<dbReference type="RefSeq" id="WP_285664294.1">
    <property type="nucleotide sequence ID" value="NZ_BSTX01000002.1"/>
</dbReference>
<feature type="transmembrane region" description="Helical" evidence="2">
    <location>
        <begin position="151"/>
        <end position="170"/>
    </location>
</feature>
<dbReference type="Proteomes" id="UP001165079">
    <property type="component" value="Unassembled WGS sequence"/>
</dbReference>
<feature type="domain" description="EamA" evidence="3">
    <location>
        <begin position="152"/>
        <end position="292"/>
    </location>
</feature>
<accession>A0A9W6SNH2</accession>
<dbReference type="GO" id="GO:0016020">
    <property type="term" value="C:membrane"/>
    <property type="evidence" value="ECO:0007669"/>
    <property type="project" value="InterPro"/>
</dbReference>
<name>A0A9W6SNH2_9ACTN</name>
<feature type="transmembrane region" description="Helical" evidence="2">
    <location>
        <begin position="126"/>
        <end position="145"/>
    </location>
</feature>
<dbReference type="PANTHER" id="PTHR22911">
    <property type="entry name" value="ACYL-MALONYL CONDENSING ENZYME-RELATED"/>
    <property type="match status" value="1"/>
</dbReference>
<evidence type="ECO:0000256" key="2">
    <source>
        <dbReference type="SAM" id="Phobius"/>
    </source>
</evidence>
<feature type="transmembrane region" description="Helical" evidence="2">
    <location>
        <begin position="251"/>
        <end position="271"/>
    </location>
</feature>
<sequence length="307" mass="31128">MPRRPSAATGLALIVAASVAFGFSGPLAKGLIGTGLPPTQVTWLRVTGAGIALTAVALPVFLRRPKLPLAGLAAFGLAAVAGVQAFYFLAVQRLPVGVALLFEFAGPVLVVAWVRFVRRSPLPRAAVLGTAVSLAGICVVVQIWTGLRLDGLGLLFGACAAVCQAAYFVGGERLTATVDTRVLLASGFVVGAVALTPVARPWDIDWSLLAGPAVVAGARPAAWILAAVLIVGTVIAYLLGIAGLKRLSAPVAGALGYLEVVVAFAAAWALLGERPTPVQLAGGAIVIAGVFLAQRAIAAREPVPSAV</sequence>
<dbReference type="SUPFAM" id="SSF103481">
    <property type="entry name" value="Multidrug resistance efflux transporter EmrE"/>
    <property type="match status" value="2"/>
</dbReference>